<reference evidence="2 3" key="1">
    <citation type="submission" date="2021-12" db="EMBL/GenBank/DDBJ databases">
        <title>Discovery of the Pendulisporaceae a myxobacterial family with distinct sporulation behavior and unique specialized metabolism.</title>
        <authorList>
            <person name="Garcia R."/>
            <person name="Popoff A."/>
            <person name="Bader C.D."/>
            <person name="Loehr J."/>
            <person name="Walesch S."/>
            <person name="Walt C."/>
            <person name="Boldt J."/>
            <person name="Bunk B."/>
            <person name="Haeckl F.J.F.P.J."/>
            <person name="Gunesch A.P."/>
            <person name="Birkelbach J."/>
            <person name="Nuebel U."/>
            <person name="Pietschmann T."/>
            <person name="Bach T."/>
            <person name="Mueller R."/>
        </authorList>
    </citation>
    <scope>NUCLEOTIDE SEQUENCE [LARGE SCALE GENOMIC DNA]</scope>
    <source>
        <strain evidence="2 3">MSr12523</strain>
    </source>
</reference>
<dbReference type="InterPro" id="IPR039422">
    <property type="entry name" value="MarR/SlyA-like"/>
</dbReference>
<dbReference type="SUPFAM" id="SSF46785">
    <property type="entry name" value="Winged helix' DNA-binding domain"/>
    <property type="match status" value="1"/>
</dbReference>
<protein>
    <submittedName>
        <fullName evidence="2">MarR family winged helix-turn-helix transcriptional regulator</fullName>
    </submittedName>
</protein>
<dbReference type="Gene3D" id="1.10.10.10">
    <property type="entry name" value="Winged helix-like DNA-binding domain superfamily/Winged helix DNA-binding domain"/>
    <property type="match status" value="1"/>
</dbReference>
<dbReference type="PANTHER" id="PTHR33164">
    <property type="entry name" value="TRANSCRIPTIONAL REGULATOR, MARR FAMILY"/>
    <property type="match status" value="1"/>
</dbReference>
<evidence type="ECO:0000259" key="1">
    <source>
        <dbReference type="PROSITE" id="PS50995"/>
    </source>
</evidence>
<dbReference type="InterPro" id="IPR036388">
    <property type="entry name" value="WH-like_DNA-bd_sf"/>
</dbReference>
<dbReference type="InterPro" id="IPR005471">
    <property type="entry name" value="Tscrpt_reg_IclR_N"/>
</dbReference>
<dbReference type="RefSeq" id="WP_394841990.1">
    <property type="nucleotide sequence ID" value="NZ_CP089982.1"/>
</dbReference>
<dbReference type="Pfam" id="PF09339">
    <property type="entry name" value="HTH_IclR"/>
    <property type="match status" value="1"/>
</dbReference>
<dbReference type="SMART" id="SM00347">
    <property type="entry name" value="HTH_MARR"/>
    <property type="match status" value="1"/>
</dbReference>
<evidence type="ECO:0000313" key="2">
    <source>
        <dbReference type="EMBL" id="WXA91370.1"/>
    </source>
</evidence>
<dbReference type="PROSITE" id="PS50995">
    <property type="entry name" value="HTH_MARR_2"/>
    <property type="match status" value="1"/>
</dbReference>
<name>A0ABZ2K2M2_9BACT</name>
<dbReference type="EMBL" id="CP089982">
    <property type="protein sequence ID" value="WXA91370.1"/>
    <property type="molecule type" value="Genomic_DNA"/>
</dbReference>
<keyword evidence="3" id="KW-1185">Reference proteome</keyword>
<feature type="domain" description="HTH marR-type" evidence="1">
    <location>
        <begin position="10"/>
        <end position="141"/>
    </location>
</feature>
<dbReference type="Proteomes" id="UP001379533">
    <property type="component" value="Chromosome"/>
</dbReference>
<dbReference type="InterPro" id="IPR036390">
    <property type="entry name" value="WH_DNA-bd_sf"/>
</dbReference>
<dbReference type="PANTHER" id="PTHR33164:SF105">
    <property type="entry name" value="TRANSCRIPTIONAL REPRESSOR PROTEIN-RELATED"/>
    <property type="match status" value="1"/>
</dbReference>
<evidence type="ECO:0000313" key="3">
    <source>
        <dbReference type="Proteomes" id="UP001379533"/>
    </source>
</evidence>
<organism evidence="2 3">
    <name type="scientific">Pendulispora brunnea</name>
    <dbReference type="NCBI Taxonomy" id="2905690"/>
    <lineage>
        <taxon>Bacteria</taxon>
        <taxon>Pseudomonadati</taxon>
        <taxon>Myxococcota</taxon>
        <taxon>Myxococcia</taxon>
        <taxon>Myxococcales</taxon>
        <taxon>Sorangiineae</taxon>
        <taxon>Pendulisporaceae</taxon>
        <taxon>Pendulispora</taxon>
    </lineage>
</organism>
<proteinExistence type="predicted"/>
<gene>
    <name evidence="2" type="ORF">LZC95_33555</name>
</gene>
<dbReference type="InterPro" id="IPR000835">
    <property type="entry name" value="HTH_MarR-typ"/>
</dbReference>
<sequence>MYSTNKPGSVPCACTTVKKLSRVLGRAYDAALAGSGVNNTQLAVLKCIARREGDPLSHIADELEMERSSLYRAVSPMERDGWLTITAGPDARSRTATLTRKGHQVVAKANTAWEKMHHQVIDRFGRKEWMALSAELDRLANCAEPPQDG</sequence>
<accession>A0ABZ2K2M2</accession>